<dbReference type="PRINTS" id="PR00409">
    <property type="entry name" value="PHDIOXRDTASE"/>
</dbReference>
<dbReference type="AlphaFoldDB" id="A0A1G8QAT6"/>
<dbReference type="Pfam" id="PF01243">
    <property type="entry name" value="PNPOx_N"/>
    <property type="match status" value="1"/>
</dbReference>
<evidence type="ECO:0000313" key="2">
    <source>
        <dbReference type="EMBL" id="SDJ01585.1"/>
    </source>
</evidence>
<dbReference type="CDD" id="cd06184">
    <property type="entry name" value="flavohem_like_fad_nad_binding"/>
    <property type="match status" value="1"/>
</dbReference>
<accession>A0A1G8QAT6</accession>
<dbReference type="InterPro" id="IPR011576">
    <property type="entry name" value="Pyridox_Oxase_N"/>
</dbReference>
<dbReference type="GO" id="GO:0016491">
    <property type="term" value="F:oxidoreductase activity"/>
    <property type="evidence" value="ECO:0007669"/>
    <property type="project" value="InterPro"/>
</dbReference>
<dbReference type="InterPro" id="IPR017927">
    <property type="entry name" value="FAD-bd_FR_type"/>
</dbReference>
<dbReference type="InterPro" id="IPR039261">
    <property type="entry name" value="FNR_nucleotide-bd"/>
</dbReference>
<gene>
    <name evidence="2" type="ORF">SAMN04487993_10155</name>
</gene>
<dbReference type="Gene3D" id="2.30.110.10">
    <property type="entry name" value="Electron Transport, Fmn-binding Protein, Chain A"/>
    <property type="match status" value="1"/>
</dbReference>
<dbReference type="InterPro" id="IPR017938">
    <property type="entry name" value="Riboflavin_synthase-like_b-brl"/>
</dbReference>
<dbReference type="Pfam" id="PF00175">
    <property type="entry name" value="NAD_binding_1"/>
    <property type="match status" value="1"/>
</dbReference>
<name>A0A1G8QAT6_9RHOB</name>
<sequence length="543" mass="58079">MPTDTSPFHPGELTAQRRAGALNVAASAGPFIRDHMPGQHRDFFAALPFLVLAAGDAEGRPWVSLLEGPEGFIATPDAHRLILHARLAAQDPLAGALRAGAEIGLLGIDLASRRRNRVNGVVRSTRDGYGIHVRQSFGNCPQYIHPRDWHRAEAAPEGAARVTERLDAAQIRRIEAADTVFIGSGQSSGAGLATDGYDASHRGGAPGFVRVAADGTLRIPDYAGNRFFNTIGNLVRDPRVGLCFVDFGTGGLLQLTGRARIDWTGETSHDPEARRMVVVTVDRVIDRPSALALRWSRESIARLRLRVIDKVPEGDEITSFLLADAAGGRLGRFRAGQHLPVALDVPGQPGKVRRSYSLAGAPDGGPYRIAVKRTARGLASRHLQDAVGIGDVIEASPPAGSFVLPQGRDLLVLASAGVGITPMLAMLHELAAEQPDRPVWLLHGTRTRRSHAFATELALLAARAPMLRMRFFYSAPDAEDRVGQNCESEGRITARDLLALNLGPRARYLLCGPPGFLADLRSGLDAGGVAAEHVITETFGPSG</sequence>
<dbReference type="OrthoDB" id="9786134at2"/>
<dbReference type="PANTHER" id="PTHR42815:SF2">
    <property type="entry name" value="FAD-BINDING, PUTATIVE (AFU_ORTHOLOGUE AFUA_6G07600)-RELATED"/>
    <property type="match status" value="1"/>
</dbReference>
<dbReference type="Proteomes" id="UP000199093">
    <property type="component" value="Unassembled WGS sequence"/>
</dbReference>
<evidence type="ECO:0000313" key="3">
    <source>
        <dbReference type="Proteomes" id="UP000199093"/>
    </source>
</evidence>
<dbReference type="RefSeq" id="WP_089849107.1">
    <property type="nucleotide sequence ID" value="NZ_FNEJ01000015.1"/>
</dbReference>
<dbReference type="Gene3D" id="2.40.30.10">
    <property type="entry name" value="Translation factors"/>
    <property type="match status" value="1"/>
</dbReference>
<proteinExistence type="predicted"/>
<reference evidence="2 3" key="1">
    <citation type="submission" date="2016-10" db="EMBL/GenBank/DDBJ databases">
        <authorList>
            <person name="de Groot N.N."/>
        </authorList>
    </citation>
    <scope>NUCLEOTIDE SEQUENCE [LARGE SCALE GENOMIC DNA]</scope>
    <source>
        <strain evidence="2 3">DSM 26424</strain>
    </source>
</reference>
<organism evidence="2 3">
    <name type="scientific">Salipiger marinus</name>
    <dbReference type="NCBI Taxonomy" id="555512"/>
    <lineage>
        <taxon>Bacteria</taxon>
        <taxon>Pseudomonadati</taxon>
        <taxon>Pseudomonadota</taxon>
        <taxon>Alphaproteobacteria</taxon>
        <taxon>Rhodobacterales</taxon>
        <taxon>Roseobacteraceae</taxon>
        <taxon>Salipiger</taxon>
    </lineage>
</organism>
<dbReference type="SUPFAM" id="SSF52343">
    <property type="entry name" value="Ferredoxin reductase-like, C-terminal NADP-linked domain"/>
    <property type="match status" value="1"/>
</dbReference>
<evidence type="ECO:0000259" key="1">
    <source>
        <dbReference type="PROSITE" id="PS51384"/>
    </source>
</evidence>
<dbReference type="STRING" id="555512.SAMN04487993_10155"/>
<keyword evidence="3" id="KW-1185">Reference proteome</keyword>
<dbReference type="InterPro" id="IPR001433">
    <property type="entry name" value="OxRdtase_FAD/NAD-bd"/>
</dbReference>
<dbReference type="Gene3D" id="3.40.50.80">
    <property type="entry name" value="Nucleotide-binding domain of ferredoxin-NADP reductase (FNR) module"/>
    <property type="match status" value="1"/>
</dbReference>
<dbReference type="SUPFAM" id="SSF50475">
    <property type="entry name" value="FMN-binding split barrel"/>
    <property type="match status" value="2"/>
</dbReference>
<dbReference type="EMBL" id="FNEJ01000015">
    <property type="protein sequence ID" value="SDJ01585.1"/>
    <property type="molecule type" value="Genomic_DNA"/>
</dbReference>
<dbReference type="PROSITE" id="PS51384">
    <property type="entry name" value="FAD_FR"/>
    <property type="match status" value="1"/>
</dbReference>
<feature type="domain" description="FAD-binding FR-type" evidence="1">
    <location>
        <begin position="271"/>
        <end position="405"/>
    </location>
</feature>
<protein>
    <recommendedName>
        <fullName evidence="1">FAD-binding FR-type domain-containing protein</fullName>
    </recommendedName>
</protein>
<dbReference type="SUPFAM" id="SSF63380">
    <property type="entry name" value="Riboflavin synthase domain-like"/>
    <property type="match status" value="1"/>
</dbReference>
<dbReference type="PANTHER" id="PTHR42815">
    <property type="entry name" value="FAD-BINDING, PUTATIVE (AFU_ORTHOLOGUE AFUA_6G07600)-RELATED"/>
    <property type="match status" value="1"/>
</dbReference>
<dbReference type="InterPro" id="IPR012349">
    <property type="entry name" value="Split_barrel_FMN-bd"/>
</dbReference>